<dbReference type="Proteomes" id="UP000007435">
    <property type="component" value="Chromosome"/>
</dbReference>
<organism evidence="1 2">
    <name type="scientific">Leadbetterella byssophila (strain DSM 17132 / JCM 16389 / KACC 11308 / NBRC 106382 / 4M15)</name>
    <dbReference type="NCBI Taxonomy" id="649349"/>
    <lineage>
        <taxon>Bacteria</taxon>
        <taxon>Pseudomonadati</taxon>
        <taxon>Bacteroidota</taxon>
        <taxon>Cytophagia</taxon>
        <taxon>Cytophagales</taxon>
        <taxon>Leadbetterellaceae</taxon>
        <taxon>Leadbetterella</taxon>
    </lineage>
</organism>
<dbReference type="KEGG" id="lby:Lbys_1497"/>
<evidence type="ECO:0008006" key="3">
    <source>
        <dbReference type="Google" id="ProtNLM"/>
    </source>
</evidence>
<dbReference type="AlphaFoldDB" id="E4RXH5"/>
<proteinExistence type="predicted"/>
<sequence>MYIEKYCEIKAGKCSINGDLRFEKEGVDVQTFAKSLYQELNWQYPKFFKMDKMSKLSLLASSFFLEEGEDVSLLFANASSSLDMDLLHQKSISEENAFFPSPAVFVYTLPNICLGEISIKYKLYSENSFFVVGKYPTSFFRSYAELLINSGKAKRVLCAWIEVLEEDYKIVMYGVSEKGEFPHSEEFINQII</sequence>
<protein>
    <recommendedName>
        <fullName evidence="3">3-oxoacyl-ACP synthase</fullName>
    </recommendedName>
</protein>
<dbReference type="RefSeq" id="WP_013408259.1">
    <property type="nucleotide sequence ID" value="NC_014655.1"/>
</dbReference>
<dbReference type="STRING" id="649349.Lbys_1497"/>
<name>E4RXH5_LEAB4</name>
<reference key="1">
    <citation type="submission" date="2010-11" db="EMBL/GenBank/DDBJ databases">
        <title>The complete genome of Leadbetterella byssophila DSM 17132.</title>
        <authorList>
            <consortium name="US DOE Joint Genome Institute (JGI-PGF)"/>
            <person name="Lucas S."/>
            <person name="Copeland A."/>
            <person name="Lapidus A."/>
            <person name="Glavina del Rio T."/>
            <person name="Dalin E."/>
            <person name="Tice H."/>
            <person name="Bruce D."/>
            <person name="Goodwin L."/>
            <person name="Pitluck S."/>
            <person name="Kyrpides N."/>
            <person name="Mavromatis K."/>
            <person name="Ivanova N."/>
            <person name="Teshima H."/>
            <person name="Brettin T."/>
            <person name="Detter J.C."/>
            <person name="Han C."/>
            <person name="Tapia R."/>
            <person name="Land M."/>
            <person name="Hauser L."/>
            <person name="Markowitz V."/>
            <person name="Cheng J.-F."/>
            <person name="Hugenholtz P."/>
            <person name="Woyke T."/>
            <person name="Wu D."/>
            <person name="Tindall B."/>
            <person name="Pomrenke H.G."/>
            <person name="Brambilla E."/>
            <person name="Klenk H.-P."/>
            <person name="Eisen J.A."/>
        </authorList>
    </citation>
    <scope>NUCLEOTIDE SEQUENCE [LARGE SCALE GENOMIC DNA]</scope>
    <source>
        <strain>DSM 17132</strain>
    </source>
</reference>
<dbReference type="HOGENOM" id="CLU_115282_0_0_10"/>
<reference evidence="1 2" key="2">
    <citation type="journal article" date="2011" name="Stand. Genomic Sci.">
        <title>Complete genome sequence of Leadbetterella byssophila type strain (4M15).</title>
        <authorList>
            <person name="Abt B."/>
            <person name="Teshima H."/>
            <person name="Lucas S."/>
            <person name="Lapidus A."/>
            <person name="Del Rio T.G."/>
            <person name="Nolan M."/>
            <person name="Tice H."/>
            <person name="Cheng J.F."/>
            <person name="Pitluck S."/>
            <person name="Liolios K."/>
            <person name="Pagani I."/>
            <person name="Ivanova N."/>
            <person name="Mavromatis K."/>
            <person name="Pati A."/>
            <person name="Tapia R."/>
            <person name="Han C."/>
            <person name="Goodwin L."/>
            <person name="Chen A."/>
            <person name="Palaniappan K."/>
            <person name="Land M."/>
            <person name="Hauser L."/>
            <person name="Chang Y.J."/>
            <person name="Jeffries C.D."/>
            <person name="Rohde M."/>
            <person name="Goker M."/>
            <person name="Tindall B.J."/>
            <person name="Detter J.C."/>
            <person name="Woyke T."/>
            <person name="Bristow J."/>
            <person name="Eisen J.A."/>
            <person name="Markowitz V."/>
            <person name="Hugenholtz P."/>
            <person name="Klenk H.P."/>
            <person name="Kyrpides N.C."/>
        </authorList>
    </citation>
    <scope>NUCLEOTIDE SEQUENCE [LARGE SCALE GENOMIC DNA]</scope>
    <source>
        <strain evidence="2">DSM 17132 / JCM 16389 / KACC 11308 / NBRC 106382 / 4M15</strain>
    </source>
</reference>
<keyword evidence="2" id="KW-1185">Reference proteome</keyword>
<evidence type="ECO:0000313" key="1">
    <source>
        <dbReference type="EMBL" id="ADQ17210.1"/>
    </source>
</evidence>
<dbReference type="EMBL" id="CP002305">
    <property type="protein sequence ID" value="ADQ17210.1"/>
    <property type="molecule type" value="Genomic_DNA"/>
</dbReference>
<dbReference type="OrthoDB" id="1071350at2"/>
<dbReference type="eggNOG" id="COG0304">
    <property type="taxonomic scope" value="Bacteria"/>
</dbReference>
<accession>E4RXH5</accession>
<evidence type="ECO:0000313" key="2">
    <source>
        <dbReference type="Proteomes" id="UP000007435"/>
    </source>
</evidence>
<gene>
    <name evidence="1" type="ordered locus">Lbys_1497</name>
</gene>